<dbReference type="EMBL" id="JBHULN010000034">
    <property type="protein sequence ID" value="MFD2574612.1"/>
    <property type="molecule type" value="Genomic_DNA"/>
</dbReference>
<reference evidence="3" key="1">
    <citation type="journal article" date="2019" name="Int. J. Syst. Evol. Microbiol.">
        <title>The Global Catalogue of Microorganisms (GCM) 10K type strain sequencing project: providing services to taxonomists for standard genome sequencing and annotation.</title>
        <authorList>
            <consortium name="The Broad Institute Genomics Platform"/>
            <consortium name="The Broad Institute Genome Sequencing Center for Infectious Disease"/>
            <person name="Wu L."/>
            <person name="Ma J."/>
        </authorList>
    </citation>
    <scope>NUCLEOTIDE SEQUENCE [LARGE SCALE GENOMIC DNA]</scope>
    <source>
        <strain evidence="3">KCTC 42805</strain>
    </source>
</reference>
<organism evidence="2 3">
    <name type="scientific">Spirosoma soli</name>
    <dbReference type="NCBI Taxonomy" id="1770529"/>
    <lineage>
        <taxon>Bacteria</taxon>
        <taxon>Pseudomonadati</taxon>
        <taxon>Bacteroidota</taxon>
        <taxon>Cytophagia</taxon>
        <taxon>Cytophagales</taxon>
        <taxon>Cytophagaceae</taxon>
        <taxon>Spirosoma</taxon>
    </lineage>
</organism>
<comment type="caution">
    <text evidence="2">The sequence shown here is derived from an EMBL/GenBank/DDBJ whole genome shotgun (WGS) entry which is preliminary data.</text>
</comment>
<evidence type="ECO:0000313" key="3">
    <source>
        <dbReference type="Proteomes" id="UP001597469"/>
    </source>
</evidence>
<name>A0ABW5MGB6_9BACT</name>
<dbReference type="Proteomes" id="UP001597469">
    <property type="component" value="Unassembled WGS sequence"/>
</dbReference>
<protein>
    <submittedName>
        <fullName evidence="2">Uncharacterized protein</fullName>
    </submittedName>
</protein>
<evidence type="ECO:0000313" key="2">
    <source>
        <dbReference type="EMBL" id="MFD2574612.1"/>
    </source>
</evidence>
<keyword evidence="3" id="KW-1185">Reference proteome</keyword>
<sequence length="108" mass="12017">MAVSAPPKKKVPEPAPIELASRGNEKEIEKIINRGSSTVSKAEPQKPDQVKNFNVKIMSSQLATIDQLRAKRPRKPTSPKLGVSLQDWIAEAIEEKVEREKKKYNLGA</sequence>
<dbReference type="RefSeq" id="WP_381528612.1">
    <property type="nucleotide sequence ID" value="NZ_JBHULN010000034.1"/>
</dbReference>
<evidence type="ECO:0000256" key="1">
    <source>
        <dbReference type="SAM" id="MobiDB-lite"/>
    </source>
</evidence>
<gene>
    <name evidence="2" type="ORF">ACFSUS_28530</name>
</gene>
<feature type="region of interest" description="Disordered" evidence="1">
    <location>
        <begin position="1"/>
        <end position="23"/>
    </location>
</feature>
<accession>A0ABW5MGB6</accession>
<proteinExistence type="predicted"/>